<reference evidence="2 3" key="1">
    <citation type="submission" date="2016-07" db="EMBL/GenBank/DDBJ databases">
        <title>Pervasive Adenine N6-methylation of Active Genes in Fungi.</title>
        <authorList>
            <consortium name="DOE Joint Genome Institute"/>
            <person name="Mondo S.J."/>
            <person name="Dannebaum R.O."/>
            <person name="Kuo R.C."/>
            <person name="Labutti K."/>
            <person name="Haridas S."/>
            <person name="Kuo A."/>
            <person name="Salamov A."/>
            <person name="Ahrendt S.R."/>
            <person name="Lipzen A."/>
            <person name="Sullivan W."/>
            <person name="Andreopoulos W.B."/>
            <person name="Clum A."/>
            <person name="Lindquist E."/>
            <person name="Daum C."/>
            <person name="Ramamoorthy G.K."/>
            <person name="Gryganskyi A."/>
            <person name="Culley D."/>
            <person name="Magnuson J.K."/>
            <person name="James T.Y."/>
            <person name="O'Malley M.A."/>
            <person name="Stajich J.E."/>
            <person name="Spatafora J.W."/>
            <person name="Visel A."/>
            <person name="Grigoriev I.V."/>
        </authorList>
    </citation>
    <scope>NUCLEOTIDE SEQUENCE [LARGE SCALE GENOMIC DNA]</scope>
    <source>
        <strain evidence="2 3">JEL800</strain>
    </source>
</reference>
<dbReference type="AlphaFoldDB" id="A0A1Y2C5N8"/>
<dbReference type="OrthoDB" id="10670602at2759"/>
<keyword evidence="1" id="KW-0812">Transmembrane</keyword>
<keyword evidence="1" id="KW-1133">Transmembrane helix</keyword>
<comment type="caution">
    <text evidence="2">The sequence shown here is derived from an EMBL/GenBank/DDBJ whole genome shotgun (WGS) entry which is preliminary data.</text>
</comment>
<gene>
    <name evidence="2" type="ORF">BCR33DRAFT_718446</name>
</gene>
<evidence type="ECO:0000256" key="1">
    <source>
        <dbReference type="SAM" id="Phobius"/>
    </source>
</evidence>
<keyword evidence="1" id="KW-0472">Membrane</keyword>
<protein>
    <submittedName>
        <fullName evidence="2">Uncharacterized protein</fullName>
    </submittedName>
</protein>
<proteinExistence type="predicted"/>
<evidence type="ECO:0000313" key="3">
    <source>
        <dbReference type="Proteomes" id="UP000193642"/>
    </source>
</evidence>
<dbReference type="Proteomes" id="UP000193642">
    <property type="component" value="Unassembled WGS sequence"/>
</dbReference>
<feature type="transmembrane region" description="Helical" evidence="1">
    <location>
        <begin position="158"/>
        <end position="179"/>
    </location>
</feature>
<accession>A0A1Y2C5N8</accession>
<evidence type="ECO:0000313" key="2">
    <source>
        <dbReference type="EMBL" id="ORY42256.1"/>
    </source>
</evidence>
<dbReference type="EMBL" id="MCGO01000029">
    <property type="protein sequence ID" value="ORY42256.1"/>
    <property type="molecule type" value="Genomic_DNA"/>
</dbReference>
<keyword evidence="3" id="KW-1185">Reference proteome</keyword>
<name>A0A1Y2C5N8_9FUNG</name>
<organism evidence="2 3">
    <name type="scientific">Rhizoclosmatium globosum</name>
    <dbReference type="NCBI Taxonomy" id="329046"/>
    <lineage>
        <taxon>Eukaryota</taxon>
        <taxon>Fungi</taxon>
        <taxon>Fungi incertae sedis</taxon>
        <taxon>Chytridiomycota</taxon>
        <taxon>Chytridiomycota incertae sedis</taxon>
        <taxon>Chytridiomycetes</taxon>
        <taxon>Chytridiales</taxon>
        <taxon>Chytriomycetaceae</taxon>
        <taxon>Rhizoclosmatium</taxon>
    </lineage>
</organism>
<sequence>MSTSRCGTSWTNANSNCGPTCVLWSDCTANTTCFTGLDSGACSSLAASVVAVTTSTATATAKATPNAWWPKDVAFPPPGFPNGFNYPPGFAPGSPAPQGWAPGYPWPPPPPNYPWNDVAGKNATTASASGTQAVKAWNGWNGQENHNFQNSDSGTTTALAIAIGISCLALFVVATIIWIRRKNQLTQESKLNLERGIIEAAYPSIMTRDAYEERTGGGASGSAKVGELPTSEFIIAALLAAKHGNSPTIESNGVTTRTTTGSE</sequence>